<dbReference type="Proteomes" id="UP000694892">
    <property type="component" value="Chromosome 6S"/>
</dbReference>
<evidence type="ECO:0000313" key="2">
    <source>
        <dbReference type="EMBL" id="OCT73678.1"/>
    </source>
</evidence>
<sequence>MAICFLLLHNVERKIPCSPNSLCLLPSTVAVEKQIKYIHFGSIWQAEGKRSDSCSSQQTTKMPNSEAGTPPAPQPLPPYLSMIPSHEGCWSPSVTSSGRRS</sequence>
<gene>
    <name evidence="2" type="ORF">XELAEV_18032641mg</name>
</gene>
<evidence type="ECO:0000313" key="3">
    <source>
        <dbReference type="Proteomes" id="UP000694892"/>
    </source>
</evidence>
<reference evidence="3" key="1">
    <citation type="journal article" date="2016" name="Nature">
        <title>Genome evolution in the allotetraploid frog Xenopus laevis.</title>
        <authorList>
            <person name="Session A.M."/>
            <person name="Uno Y."/>
            <person name="Kwon T."/>
            <person name="Chapman J.A."/>
            <person name="Toyoda A."/>
            <person name="Takahashi S."/>
            <person name="Fukui A."/>
            <person name="Hikosaka A."/>
            <person name="Suzuki A."/>
            <person name="Kondo M."/>
            <person name="van Heeringen S.J."/>
            <person name="Quigley I."/>
            <person name="Heinz S."/>
            <person name="Ogino H."/>
            <person name="Ochi H."/>
            <person name="Hellsten U."/>
            <person name="Lyons J.B."/>
            <person name="Simakov O."/>
            <person name="Putnam N."/>
            <person name="Stites J."/>
            <person name="Kuroki Y."/>
            <person name="Tanaka T."/>
            <person name="Michiue T."/>
            <person name="Watanabe M."/>
            <person name="Bogdanovic O."/>
            <person name="Lister R."/>
            <person name="Georgiou G."/>
            <person name="Paranjpe S.S."/>
            <person name="van Kruijsbergen I."/>
            <person name="Shu S."/>
            <person name="Carlson J."/>
            <person name="Kinoshita T."/>
            <person name="Ohta Y."/>
            <person name="Mawaribuchi S."/>
            <person name="Jenkins J."/>
            <person name="Grimwood J."/>
            <person name="Schmutz J."/>
            <person name="Mitros T."/>
            <person name="Mozaffari S.V."/>
            <person name="Suzuki Y."/>
            <person name="Haramoto Y."/>
            <person name="Yamamoto T.S."/>
            <person name="Takagi C."/>
            <person name="Heald R."/>
            <person name="Miller K."/>
            <person name="Haudenschild C."/>
            <person name="Kitzman J."/>
            <person name="Nakayama T."/>
            <person name="Izutsu Y."/>
            <person name="Robert J."/>
            <person name="Fortriede J."/>
            <person name="Burns K."/>
            <person name="Lotay V."/>
            <person name="Karimi K."/>
            <person name="Yasuoka Y."/>
            <person name="Dichmann D.S."/>
            <person name="Flajnik M.F."/>
            <person name="Houston D.W."/>
            <person name="Shendure J."/>
            <person name="DuPasquier L."/>
            <person name="Vize P.D."/>
            <person name="Zorn A.M."/>
            <person name="Ito M."/>
            <person name="Marcotte E.M."/>
            <person name="Wallingford J.B."/>
            <person name="Ito Y."/>
            <person name="Asashima M."/>
            <person name="Ueno N."/>
            <person name="Matsuda Y."/>
            <person name="Veenstra G.J."/>
            <person name="Fujiyama A."/>
            <person name="Harland R.M."/>
            <person name="Taira M."/>
            <person name="Rokhsar D.S."/>
        </authorList>
    </citation>
    <scope>NUCLEOTIDE SEQUENCE [LARGE SCALE GENOMIC DNA]</scope>
    <source>
        <strain evidence="3">J</strain>
    </source>
</reference>
<proteinExistence type="predicted"/>
<feature type="compositionally biased region" description="Polar residues" evidence="1">
    <location>
        <begin position="92"/>
        <end position="101"/>
    </location>
</feature>
<organism evidence="2 3">
    <name type="scientific">Xenopus laevis</name>
    <name type="common">African clawed frog</name>
    <dbReference type="NCBI Taxonomy" id="8355"/>
    <lineage>
        <taxon>Eukaryota</taxon>
        <taxon>Metazoa</taxon>
        <taxon>Chordata</taxon>
        <taxon>Craniata</taxon>
        <taxon>Vertebrata</taxon>
        <taxon>Euteleostomi</taxon>
        <taxon>Amphibia</taxon>
        <taxon>Batrachia</taxon>
        <taxon>Anura</taxon>
        <taxon>Pipoidea</taxon>
        <taxon>Pipidae</taxon>
        <taxon>Xenopodinae</taxon>
        <taxon>Xenopus</taxon>
        <taxon>Xenopus</taxon>
    </lineage>
</organism>
<feature type="compositionally biased region" description="Polar residues" evidence="1">
    <location>
        <begin position="53"/>
        <end position="67"/>
    </location>
</feature>
<feature type="region of interest" description="Disordered" evidence="1">
    <location>
        <begin position="46"/>
        <end position="101"/>
    </location>
</feature>
<evidence type="ECO:0000256" key="1">
    <source>
        <dbReference type="SAM" id="MobiDB-lite"/>
    </source>
</evidence>
<protein>
    <submittedName>
        <fullName evidence="2">Uncharacterized protein</fullName>
    </submittedName>
</protein>
<dbReference type="EMBL" id="CM004477">
    <property type="protein sequence ID" value="OCT73678.1"/>
    <property type="molecule type" value="Genomic_DNA"/>
</dbReference>
<dbReference type="AlphaFoldDB" id="A0A974CIB5"/>
<name>A0A974CIB5_XENLA</name>
<accession>A0A974CIB5</accession>